<dbReference type="Proteomes" id="UP000327044">
    <property type="component" value="Unassembled WGS sequence"/>
</dbReference>
<name>A0A1Y1M9B0_PHOPY</name>
<dbReference type="EMBL" id="VVIM01000009">
    <property type="protein sequence ID" value="KAB0793645.1"/>
    <property type="molecule type" value="Genomic_DNA"/>
</dbReference>
<sequence length="223" mass="26073">MSTHKVSETGIYKPFYGYTAVSMVDDAENRLKDIEDFLTTSVISNYYAPLPHYTYHMTTFNVYPLVREPLPAVKRWLDQRGETKVDHKQFLPENVLKSQHRLAIKAIEDHIGFRNLTIRNVILTVGTVIKLNVELEPEDDLSVQSLRKRLAEIYEYPDEGLKYHITLAYLYKHLPETGSELSTFEEDISKLRGMTEVFKNYKLNKHDVYLFDSMINFIPYKDA</sequence>
<dbReference type="AlphaFoldDB" id="A0A1Y1M9B0"/>
<protein>
    <recommendedName>
        <fullName evidence="1">DUF1868 domain-containing protein</fullName>
    </recommendedName>
</protein>
<evidence type="ECO:0000313" key="2">
    <source>
        <dbReference type="EMBL" id="JAV82389.1"/>
    </source>
</evidence>
<dbReference type="SUPFAM" id="SSF55144">
    <property type="entry name" value="LigT-like"/>
    <property type="match status" value="1"/>
</dbReference>
<accession>A0A1Y1M9B0</accession>
<dbReference type="InterPro" id="IPR015069">
    <property type="entry name" value="2H-PEstase_DUF1868"/>
</dbReference>
<reference evidence="2" key="1">
    <citation type="journal article" date="2016" name="Sci. Rep.">
        <title>Molecular characterization of firefly nuptial gifts: a multi-omics approach sheds light on postcopulatory sexual selection.</title>
        <authorList>
            <person name="Al-Wathiqui N."/>
            <person name="Fallon T.R."/>
            <person name="South A."/>
            <person name="Weng J.K."/>
            <person name="Lewis S.M."/>
        </authorList>
    </citation>
    <scope>NUCLEOTIDE SEQUENCE</scope>
</reference>
<dbReference type="EMBL" id="GEZM01036785">
    <property type="protein sequence ID" value="JAV82389.1"/>
    <property type="molecule type" value="Transcribed_RNA"/>
</dbReference>
<reference evidence="3" key="3">
    <citation type="submission" date="2019-08" db="EMBL/GenBank/DDBJ databases">
        <authorList>
            <consortium name="Photinus pyralis genome working group"/>
            <person name="Fallon T.R."/>
            <person name="Sander Lower S.E."/>
            <person name="Weng J.-K."/>
        </authorList>
    </citation>
    <scope>NUCLEOTIDE SEQUENCE</scope>
    <source>
        <strain evidence="3">1611_PpyrPB1</strain>
        <tissue evidence="3">Whole body</tissue>
    </source>
</reference>
<evidence type="ECO:0000313" key="4">
    <source>
        <dbReference type="Proteomes" id="UP000327044"/>
    </source>
</evidence>
<organism evidence="2">
    <name type="scientific">Photinus pyralis</name>
    <name type="common">Common eastern firefly</name>
    <name type="synonym">Lampyris pyralis</name>
    <dbReference type="NCBI Taxonomy" id="7054"/>
    <lineage>
        <taxon>Eukaryota</taxon>
        <taxon>Metazoa</taxon>
        <taxon>Ecdysozoa</taxon>
        <taxon>Arthropoda</taxon>
        <taxon>Hexapoda</taxon>
        <taxon>Insecta</taxon>
        <taxon>Pterygota</taxon>
        <taxon>Neoptera</taxon>
        <taxon>Endopterygota</taxon>
        <taxon>Coleoptera</taxon>
        <taxon>Polyphaga</taxon>
        <taxon>Elateriformia</taxon>
        <taxon>Elateroidea</taxon>
        <taxon>Lampyridae</taxon>
        <taxon>Lampyrinae</taxon>
        <taxon>Photinus</taxon>
    </lineage>
</organism>
<keyword evidence="4" id="KW-1185">Reference proteome</keyword>
<dbReference type="Pfam" id="PF08975">
    <property type="entry name" value="2H-phosphodiest"/>
    <property type="match status" value="1"/>
</dbReference>
<evidence type="ECO:0000259" key="1">
    <source>
        <dbReference type="Pfam" id="PF08975"/>
    </source>
</evidence>
<feature type="domain" description="DUF1868" evidence="1">
    <location>
        <begin position="8"/>
        <end position="61"/>
    </location>
</feature>
<gene>
    <name evidence="3" type="ORF">PPYR_13265</name>
</gene>
<dbReference type="InterPro" id="IPR009097">
    <property type="entry name" value="Cyclic_Pdiesterase"/>
</dbReference>
<reference evidence="3 4" key="2">
    <citation type="journal article" date="2018" name="Elife">
        <title>Firefly genomes illuminate parallel origins of bioluminescence in beetles.</title>
        <authorList>
            <person name="Fallon T.R."/>
            <person name="Lower S.E."/>
            <person name="Chang C.H."/>
            <person name="Bessho-Uehara M."/>
            <person name="Martin G.J."/>
            <person name="Bewick A.J."/>
            <person name="Behringer M."/>
            <person name="Debat H.J."/>
            <person name="Wong I."/>
            <person name="Day J.C."/>
            <person name="Suvorov A."/>
            <person name="Silva C.J."/>
            <person name="Stanger-Hall K.F."/>
            <person name="Hall D.W."/>
            <person name="Schmitz R.J."/>
            <person name="Nelson D.R."/>
            <person name="Lewis S.M."/>
            <person name="Shigenobu S."/>
            <person name="Bybee S.M."/>
            <person name="Larracuente A.M."/>
            <person name="Oba Y."/>
            <person name="Weng J.K."/>
        </authorList>
    </citation>
    <scope>NUCLEOTIDE SEQUENCE [LARGE SCALE GENOMIC DNA]</scope>
    <source>
        <strain evidence="3">1611_PpyrPB1</strain>
        <tissue evidence="3">Whole body</tissue>
    </source>
</reference>
<proteinExistence type="predicted"/>
<dbReference type="InParanoid" id="A0A1Y1M9B0"/>
<dbReference type="Gene3D" id="3.90.1140.10">
    <property type="entry name" value="Cyclic phosphodiesterase"/>
    <property type="match status" value="1"/>
</dbReference>
<evidence type="ECO:0000313" key="3">
    <source>
        <dbReference type="EMBL" id="KAB0793645.1"/>
    </source>
</evidence>